<dbReference type="EMBL" id="KN832881">
    <property type="protein sequence ID" value="KIM97614.1"/>
    <property type="molecule type" value="Genomic_DNA"/>
</dbReference>
<gene>
    <name evidence="2" type="ORF">OIDMADRAFT_57133</name>
</gene>
<feature type="compositionally biased region" description="Polar residues" evidence="1">
    <location>
        <begin position="92"/>
        <end position="101"/>
    </location>
</feature>
<feature type="compositionally biased region" description="Basic and acidic residues" evidence="1">
    <location>
        <begin position="124"/>
        <end position="196"/>
    </location>
</feature>
<protein>
    <submittedName>
        <fullName evidence="2">Uncharacterized protein</fullName>
    </submittedName>
</protein>
<proteinExistence type="predicted"/>
<accession>A0A0C3H2M4</accession>
<evidence type="ECO:0000313" key="2">
    <source>
        <dbReference type="EMBL" id="KIM97614.1"/>
    </source>
</evidence>
<sequence>MACIVIVVTLDESRALKMAVFSEIFLEGGDEEMLLRVEGFACQDTWSCLEYVYYDNETEELNLATPPPAENNLNEAVQSQVFREADTSVGISASSRELSTSHAEEESNKVLRKQKHMAFVDFGSEDRPRKNGSTHEDVIDIRERTDEERDTKRPRREAILKRPLPSEDAVHIRSQAEKESEQKRVRREEVSMEDAQRGTQAKVVEVEQEKVVKRRSRRAGIREKWEQRK</sequence>
<name>A0A0C3H2M4_OIDMZ</name>
<dbReference type="HOGENOM" id="CLU_1210158_0_0_1"/>
<evidence type="ECO:0000256" key="1">
    <source>
        <dbReference type="SAM" id="MobiDB-lite"/>
    </source>
</evidence>
<dbReference type="InParanoid" id="A0A0C3H2M4"/>
<reference evidence="3" key="2">
    <citation type="submission" date="2015-01" db="EMBL/GenBank/DDBJ databases">
        <title>Evolutionary Origins and Diversification of the Mycorrhizal Mutualists.</title>
        <authorList>
            <consortium name="DOE Joint Genome Institute"/>
            <consortium name="Mycorrhizal Genomics Consortium"/>
            <person name="Kohler A."/>
            <person name="Kuo A."/>
            <person name="Nagy L.G."/>
            <person name="Floudas D."/>
            <person name="Copeland A."/>
            <person name="Barry K.W."/>
            <person name="Cichocki N."/>
            <person name="Veneault-Fourrey C."/>
            <person name="LaButti K."/>
            <person name="Lindquist E.A."/>
            <person name="Lipzen A."/>
            <person name="Lundell T."/>
            <person name="Morin E."/>
            <person name="Murat C."/>
            <person name="Riley R."/>
            <person name="Ohm R."/>
            <person name="Sun H."/>
            <person name="Tunlid A."/>
            <person name="Henrissat B."/>
            <person name="Grigoriev I.V."/>
            <person name="Hibbett D.S."/>
            <person name="Martin F."/>
        </authorList>
    </citation>
    <scope>NUCLEOTIDE SEQUENCE [LARGE SCALE GENOMIC DNA]</scope>
    <source>
        <strain evidence="3">Zn</strain>
    </source>
</reference>
<dbReference type="OrthoDB" id="10651211at2759"/>
<reference evidence="2 3" key="1">
    <citation type="submission" date="2014-04" db="EMBL/GenBank/DDBJ databases">
        <authorList>
            <consortium name="DOE Joint Genome Institute"/>
            <person name="Kuo A."/>
            <person name="Martino E."/>
            <person name="Perotto S."/>
            <person name="Kohler A."/>
            <person name="Nagy L.G."/>
            <person name="Floudas D."/>
            <person name="Copeland A."/>
            <person name="Barry K.W."/>
            <person name="Cichocki N."/>
            <person name="Veneault-Fourrey C."/>
            <person name="LaButti K."/>
            <person name="Lindquist E.A."/>
            <person name="Lipzen A."/>
            <person name="Lundell T."/>
            <person name="Morin E."/>
            <person name="Murat C."/>
            <person name="Sun H."/>
            <person name="Tunlid A."/>
            <person name="Henrissat B."/>
            <person name="Grigoriev I.V."/>
            <person name="Hibbett D.S."/>
            <person name="Martin F."/>
            <person name="Nordberg H.P."/>
            <person name="Cantor M.N."/>
            <person name="Hua S.X."/>
        </authorList>
    </citation>
    <scope>NUCLEOTIDE SEQUENCE [LARGE SCALE GENOMIC DNA]</scope>
    <source>
        <strain evidence="2 3">Zn</strain>
    </source>
</reference>
<dbReference type="AlphaFoldDB" id="A0A0C3H2M4"/>
<keyword evidence="3" id="KW-1185">Reference proteome</keyword>
<feature type="compositionally biased region" description="Basic and acidic residues" evidence="1">
    <location>
        <begin position="220"/>
        <end position="229"/>
    </location>
</feature>
<dbReference type="Proteomes" id="UP000054321">
    <property type="component" value="Unassembled WGS sequence"/>
</dbReference>
<organism evidence="2 3">
    <name type="scientific">Oidiodendron maius (strain Zn)</name>
    <dbReference type="NCBI Taxonomy" id="913774"/>
    <lineage>
        <taxon>Eukaryota</taxon>
        <taxon>Fungi</taxon>
        <taxon>Dikarya</taxon>
        <taxon>Ascomycota</taxon>
        <taxon>Pezizomycotina</taxon>
        <taxon>Leotiomycetes</taxon>
        <taxon>Leotiomycetes incertae sedis</taxon>
        <taxon>Myxotrichaceae</taxon>
        <taxon>Oidiodendron</taxon>
    </lineage>
</organism>
<feature type="region of interest" description="Disordered" evidence="1">
    <location>
        <begin position="92"/>
        <end position="229"/>
    </location>
</feature>
<evidence type="ECO:0000313" key="3">
    <source>
        <dbReference type="Proteomes" id="UP000054321"/>
    </source>
</evidence>